<evidence type="ECO:0000313" key="2">
    <source>
        <dbReference type="EMBL" id="NRN92502.1"/>
    </source>
</evidence>
<protein>
    <recommendedName>
        <fullName evidence="1">HNH nuclease domain-containing protein</fullName>
    </recommendedName>
</protein>
<dbReference type="AlphaFoldDB" id="A0A9Q5BZE7"/>
<evidence type="ECO:0000259" key="1">
    <source>
        <dbReference type="SMART" id="SM00507"/>
    </source>
</evidence>
<dbReference type="SMART" id="SM00507">
    <property type="entry name" value="HNHc"/>
    <property type="match status" value="1"/>
</dbReference>
<evidence type="ECO:0000313" key="3">
    <source>
        <dbReference type="Proteomes" id="UP000601587"/>
    </source>
</evidence>
<dbReference type="PANTHER" id="PTHR39639:SF1">
    <property type="entry name" value="DUF262 DOMAIN-CONTAINING PROTEIN"/>
    <property type="match status" value="1"/>
</dbReference>
<accession>A0A9Q5BZE7</accession>
<dbReference type="Proteomes" id="UP000601587">
    <property type="component" value="Unassembled WGS sequence"/>
</dbReference>
<dbReference type="Pfam" id="PF01844">
    <property type="entry name" value="HNH"/>
    <property type="match status" value="1"/>
</dbReference>
<dbReference type="InterPro" id="IPR003615">
    <property type="entry name" value="HNH_nuc"/>
</dbReference>
<dbReference type="PANTHER" id="PTHR39639">
    <property type="entry name" value="CHROMOSOME 16, WHOLE GENOME SHOTGUN SEQUENCE"/>
    <property type="match status" value="1"/>
</dbReference>
<dbReference type="GO" id="GO:0008270">
    <property type="term" value="F:zinc ion binding"/>
    <property type="evidence" value="ECO:0007669"/>
    <property type="project" value="InterPro"/>
</dbReference>
<dbReference type="Pfam" id="PF03235">
    <property type="entry name" value="GmrSD_N"/>
    <property type="match status" value="1"/>
</dbReference>
<dbReference type="RefSeq" id="WP_172981233.1">
    <property type="nucleotide sequence ID" value="NZ_WCFU01000102.1"/>
</dbReference>
<dbReference type="InterPro" id="IPR004919">
    <property type="entry name" value="GmrSD_N"/>
</dbReference>
<gene>
    <name evidence="2" type="ORF">IMAU50013_02068</name>
</gene>
<sequence>MKTTLKQYKVSDIVDGFVYNEYEGKGLFGLSGRLTIQPEYQRNYIYADGKRDVACIDSLLKGYPLGLIYFNKLKDGKLEVLDGQQRITSIGRFTTGKFAIKDINGNQTYFSGLSQDQQDKIMNSVLLVYECEGKESEIKEWFKTINIVGIPLNSQELLNAIYSGPFVTKAKEEFSNSQNSNIQKWSAYIKGVANRQDFLKTALDWVSQGNIDKYMSKHRYDDNINELKTYFNTVIDWVSGVFLSVDKSMNQPNWGDLYEKYHMNSYDPKKVDERVQELLADSDVTKDSGIYEFILGGEKDPNLLNIRKFADNDKRSKYKEQTNEAKKKGTSNCPLCVTDKEYQHTDHIWKYKEIQGDHIIPWSKGGRTELANLQMLCKHHNAMKSNN</sequence>
<comment type="caution">
    <text evidence="2">The sequence shown here is derived from an EMBL/GenBank/DDBJ whole genome shotgun (WGS) entry which is preliminary data.</text>
</comment>
<feature type="domain" description="HNH nuclease" evidence="1">
    <location>
        <begin position="338"/>
        <end position="382"/>
    </location>
</feature>
<reference evidence="2" key="1">
    <citation type="submission" date="2019-09" db="EMBL/GenBank/DDBJ databases">
        <title>Comparative genomic analysis of Lactobacillus helveticus.</title>
        <authorList>
            <person name="Zhang H."/>
            <person name="Chen Y."/>
            <person name="Zhong Z."/>
        </authorList>
    </citation>
    <scope>NUCLEOTIDE SEQUENCE</scope>
    <source>
        <strain evidence="2">IMAU50013</strain>
    </source>
</reference>
<organism evidence="2 3">
    <name type="scientific">Lactobacillus helveticus</name>
    <name type="common">Lactobacillus suntoryeus</name>
    <dbReference type="NCBI Taxonomy" id="1587"/>
    <lineage>
        <taxon>Bacteria</taxon>
        <taxon>Bacillati</taxon>
        <taxon>Bacillota</taxon>
        <taxon>Bacilli</taxon>
        <taxon>Lactobacillales</taxon>
        <taxon>Lactobacillaceae</taxon>
        <taxon>Lactobacillus</taxon>
    </lineage>
</organism>
<proteinExistence type="predicted"/>
<dbReference type="GO" id="GO:0003676">
    <property type="term" value="F:nucleic acid binding"/>
    <property type="evidence" value="ECO:0007669"/>
    <property type="project" value="InterPro"/>
</dbReference>
<dbReference type="Gene3D" id="1.10.30.50">
    <property type="match status" value="1"/>
</dbReference>
<dbReference type="EMBL" id="WCGB01000085">
    <property type="protein sequence ID" value="NRN92502.1"/>
    <property type="molecule type" value="Genomic_DNA"/>
</dbReference>
<dbReference type="CDD" id="cd00085">
    <property type="entry name" value="HNHc"/>
    <property type="match status" value="1"/>
</dbReference>
<name>A0A9Q5BZE7_LACHE</name>
<dbReference type="InterPro" id="IPR002711">
    <property type="entry name" value="HNH"/>
</dbReference>
<dbReference type="GO" id="GO:0004519">
    <property type="term" value="F:endonuclease activity"/>
    <property type="evidence" value="ECO:0007669"/>
    <property type="project" value="InterPro"/>
</dbReference>